<comment type="caution">
    <text evidence="2">The sequence shown here is derived from an EMBL/GenBank/DDBJ whole genome shotgun (WGS) entry which is preliminary data.</text>
</comment>
<gene>
    <name evidence="2" type="ORF">J2TS6_34690</name>
</gene>
<evidence type="ECO:0000313" key="3">
    <source>
        <dbReference type="Proteomes" id="UP000679779"/>
    </source>
</evidence>
<keyword evidence="1" id="KW-0812">Transmembrane</keyword>
<evidence type="ECO:0000256" key="1">
    <source>
        <dbReference type="SAM" id="Phobius"/>
    </source>
</evidence>
<proteinExistence type="predicted"/>
<protein>
    <submittedName>
        <fullName evidence="2">Uncharacterized protein</fullName>
    </submittedName>
</protein>
<dbReference type="EMBL" id="BORQ01000004">
    <property type="protein sequence ID" value="GIO32328.1"/>
    <property type="molecule type" value="Genomic_DNA"/>
</dbReference>
<keyword evidence="3" id="KW-1185">Reference proteome</keyword>
<keyword evidence="1" id="KW-0472">Membrane</keyword>
<feature type="transmembrane region" description="Helical" evidence="1">
    <location>
        <begin position="6"/>
        <end position="23"/>
    </location>
</feature>
<evidence type="ECO:0000313" key="2">
    <source>
        <dbReference type="EMBL" id="GIO32328.1"/>
    </source>
</evidence>
<keyword evidence="1" id="KW-1133">Transmembrane helix</keyword>
<reference evidence="2" key="1">
    <citation type="submission" date="2021-03" db="EMBL/GenBank/DDBJ databases">
        <title>Antimicrobial resistance genes in bacteria isolated from Japanese honey, and their potential for conferring macrolide and lincosamide resistance in the American foulbrood pathogen Paenibacillus larvae.</title>
        <authorList>
            <person name="Okamoto M."/>
            <person name="Kumagai M."/>
            <person name="Kanamori H."/>
            <person name="Takamatsu D."/>
        </authorList>
    </citation>
    <scope>NUCLEOTIDE SEQUENCE</scope>
    <source>
        <strain evidence="2">J2TS6</strain>
    </source>
</reference>
<name>A0A919XLC5_9BACL</name>
<sequence length="79" mass="9050">MLTMIAYTASMLLYVGIMIYRMAAKTFSRFFREEVGFVFIFLILSVSVRVPIAIRAIYLSAVLLTFVIGYIKNGNMPRE</sequence>
<organism evidence="2 3">
    <name type="scientific">Paenibacillus albilobatus</name>
    <dbReference type="NCBI Taxonomy" id="2716884"/>
    <lineage>
        <taxon>Bacteria</taxon>
        <taxon>Bacillati</taxon>
        <taxon>Bacillota</taxon>
        <taxon>Bacilli</taxon>
        <taxon>Bacillales</taxon>
        <taxon>Paenibacillaceae</taxon>
        <taxon>Paenibacillus</taxon>
    </lineage>
</organism>
<dbReference type="RefSeq" id="WP_212958030.1">
    <property type="nucleotide sequence ID" value="NZ_BORQ01000004.1"/>
</dbReference>
<accession>A0A919XLC5</accession>
<dbReference type="Proteomes" id="UP000679779">
    <property type="component" value="Unassembled WGS sequence"/>
</dbReference>
<dbReference type="AlphaFoldDB" id="A0A919XLC5"/>